<proteinExistence type="predicted"/>
<name>A0A1H9YES7_9PROT</name>
<keyword evidence="1" id="KW-0812">Transmembrane</keyword>
<gene>
    <name evidence="2" type="ORF">SAMN05216412_101189</name>
</gene>
<feature type="transmembrane region" description="Helical" evidence="1">
    <location>
        <begin position="145"/>
        <end position="167"/>
    </location>
</feature>
<evidence type="ECO:0000313" key="3">
    <source>
        <dbReference type="Proteomes" id="UP000183339"/>
    </source>
</evidence>
<reference evidence="2 3" key="1">
    <citation type="submission" date="2016-10" db="EMBL/GenBank/DDBJ databases">
        <authorList>
            <person name="de Groot N.N."/>
        </authorList>
    </citation>
    <scope>NUCLEOTIDE SEQUENCE [LARGE SCALE GENOMIC DNA]</scope>
    <source>
        <strain evidence="2 3">Nl7</strain>
    </source>
</reference>
<accession>A0A1H9YES7</accession>
<evidence type="ECO:0000256" key="1">
    <source>
        <dbReference type="SAM" id="Phobius"/>
    </source>
</evidence>
<evidence type="ECO:0000313" key="2">
    <source>
        <dbReference type="EMBL" id="SES67437.1"/>
    </source>
</evidence>
<dbReference type="AlphaFoldDB" id="A0A1H9YES7"/>
<keyword evidence="1" id="KW-0472">Membrane</keyword>
<protein>
    <submittedName>
        <fullName evidence="2">Uncharacterized protein</fullName>
    </submittedName>
</protein>
<dbReference type="EMBL" id="FOHI01000001">
    <property type="protein sequence ID" value="SES67437.1"/>
    <property type="molecule type" value="Genomic_DNA"/>
</dbReference>
<feature type="transmembrane region" description="Helical" evidence="1">
    <location>
        <begin position="215"/>
        <end position="236"/>
    </location>
</feature>
<dbReference type="RefSeq" id="WP_074703797.1">
    <property type="nucleotide sequence ID" value="NZ_FOHI01000001.1"/>
</dbReference>
<keyword evidence="1" id="KW-1133">Transmembrane helix</keyword>
<sequence>MLKLIRKFHSFIREFLSPYKLTEMLKRNGFISEEKKGEFKESFKKFLAAYKSPKVLKKDITLSQEKKTELQEYYRTIPPKDFDTLFSLYRDYLKHEDGLINYRATWFVGVQSFLIATFGLSYQKKFEVVAQAIKNCSIGQLEGSIYLYDISLLLLVIVGIFSSYAAISSIRAAVEAIDELQRKWKEEIIQGQTLHHLPNIIGGGMKDTVKDGAELALNLPVFFLRFWTGVVVFGVADAFHDYSLLN</sequence>
<dbReference type="OrthoDB" id="9152852at2"/>
<dbReference type="Proteomes" id="UP000183339">
    <property type="component" value="Unassembled WGS sequence"/>
</dbReference>
<feature type="transmembrane region" description="Helical" evidence="1">
    <location>
        <begin position="104"/>
        <end position="122"/>
    </location>
</feature>
<organism evidence="2 3">
    <name type="scientific">Nitrosospira multiformis</name>
    <dbReference type="NCBI Taxonomy" id="1231"/>
    <lineage>
        <taxon>Bacteria</taxon>
        <taxon>Pseudomonadati</taxon>
        <taxon>Pseudomonadota</taxon>
        <taxon>Betaproteobacteria</taxon>
        <taxon>Nitrosomonadales</taxon>
        <taxon>Nitrosomonadaceae</taxon>
        <taxon>Nitrosospira</taxon>
    </lineage>
</organism>